<dbReference type="PATRIC" id="fig|46224.3.peg.3023"/>
<sequence length="68" mass="8061">MYRYNQHELLEWKKYIIELNKQSKDLYIIFNNNSGGDAADNAKQFIEMLSIEYQGLAPRQLDLFSENS</sequence>
<proteinExistence type="predicted"/>
<accession>A0A150L2M7</accession>
<dbReference type="InterPro" id="IPR036520">
    <property type="entry name" value="UPF0759_sf"/>
</dbReference>
<keyword evidence="2" id="KW-1185">Reference proteome</keyword>
<evidence type="ECO:0008006" key="3">
    <source>
        <dbReference type="Google" id="ProtNLM"/>
    </source>
</evidence>
<reference evidence="1 2" key="1">
    <citation type="submission" date="2016-01" db="EMBL/GenBank/DDBJ databases">
        <title>Genome Sequences of Twelve Sporeforming Bacillus Species Isolated from Foods.</title>
        <authorList>
            <person name="Berendsen E.M."/>
            <person name="Wells-Bennik M.H."/>
            <person name="Krawcyk A.O."/>
            <person name="De Jong A."/>
            <person name="Holsappel S."/>
            <person name="Eijlander R.T."/>
            <person name="Kuipers O.P."/>
        </authorList>
    </citation>
    <scope>NUCLEOTIDE SEQUENCE [LARGE SCALE GENOMIC DNA]</scope>
    <source>
        <strain evidence="1 2">B4102</strain>
    </source>
</reference>
<evidence type="ECO:0000313" key="2">
    <source>
        <dbReference type="Proteomes" id="UP000075666"/>
    </source>
</evidence>
<dbReference type="SUPFAM" id="SSF117396">
    <property type="entry name" value="TM1631-like"/>
    <property type="match status" value="1"/>
</dbReference>
<comment type="caution">
    <text evidence="1">The sequence shown here is derived from an EMBL/GenBank/DDBJ whole genome shotgun (WGS) entry which is preliminary data.</text>
</comment>
<dbReference type="InterPro" id="IPR002763">
    <property type="entry name" value="DUF72"/>
</dbReference>
<dbReference type="Proteomes" id="UP000075666">
    <property type="component" value="Unassembled WGS sequence"/>
</dbReference>
<gene>
    <name evidence="1" type="ORF">B4102_3053</name>
</gene>
<name>A0A150L2M7_9BACI</name>
<dbReference type="STRING" id="46224.B4102_3053"/>
<protein>
    <recommendedName>
        <fullName evidence="3">DUF72 domain-containing protein</fullName>
    </recommendedName>
</protein>
<dbReference type="AlphaFoldDB" id="A0A150L2M7"/>
<dbReference type="Gene3D" id="3.20.20.410">
    <property type="entry name" value="Protein of unknown function UPF0759"/>
    <property type="match status" value="1"/>
</dbReference>
<dbReference type="Pfam" id="PF01904">
    <property type="entry name" value="DUF72"/>
    <property type="match status" value="1"/>
</dbReference>
<evidence type="ECO:0000313" key="1">
    <source>
        <dbReference type="EMBL" id="KYD06593.1"/>
    </source>
</evidence>
<dbReference type="EMBL" id="LQYN01000052">
    <property type="protein sequence ID" value="KYD06593.1"/>
    <property type="molecule type" value="Genomic_DNA"/>
</dbReference>
<organism evidence="1 2">
    <name type="scientific">Heyndrickxia sporothermodurans</name>
    <dbReference type="NCBI Taxonomy" id="46224"/>
    <lineage>
        <taxon>Bacteria</taxon>
        <taxon>Bacillati</taxon>
        <taxon>Bacillota</taxon>
        <taxon>Bacilli</taxon>
        <taxon>Bacillales</taxon>
        <taxon>Bacillaceae</taxon>
        <taxon>Heyndrickxia</taxon>
    </lineage>
</organism>